<proteinExistence type="predicted"/>
<dbReference type="InterPro" id="IPR009014">
    <property type="entry name" value="Transketo_C/PFOR_II"/>
</dbReference>
<accession>A0ABV6LEV3</accession>
<gene>
    <name evidence="1" type="ORF">ACFFGT_27575</name>
</gene>
<name>A0ABV6LEV3_9SPHI</name>
<comment type="caution">
    <text evidence="1">The sequence shown here is derived from an EMBL/GenBank/DDBJ whole genome shotgun (WGS) entry which is preliminary data.</text>
</comment>
<keyword evidence="2" id="KW-1185">Reference proteome</keyword>
<dbReference type="Gene3D" id="3.40.50.920">
    <property type="match status" value="1"/>
</dbReference>
<reference evidence="1 2" key="1">
    <citation type="submission" date="2024-09" db="EMBL/GenBank/DDBJ databases">
        <authorList>
            <person name="Sun Q."/>
            <person name="Mori K."/>
        </authorList>
    </citation>
    <scope>NUCLEOTIDE SEQUENCE [LARGE SCALE GENOMIC DNA]</scope>
    <source>
        <strain evidence="1 2">NCAIM B.02415</strain>
    </source>
</reference>
<organism evidence="1 2">
    <name type="scientific">Mucilaginibacter angelicae</name>
    <dbReference type="NCBI Taxonomy" id="869718"/>
    <lineage>
        <taxon>Bacteria</taxon>
        <taxon>Pseudomonadati</taxon>
        <taxon>Bacteroidota</taxon>
        <taxon>Sphingobacteriia</taxon>
        <taxon>Sphingobacteriales</taxon>
        <taxon>Sphingobacteriaceae</taxon>
        <taxon>Mucilaginibacter</taxon>
    </lineage>
</organism>
<evidence type="ECO:0000313" key="2">
    <source>
        <dbReference type="Proteomes" id="UP001589828"/>
    </source>
</evidence>
<sequence length="49" mass="5474">MNLWLNNGYTSIRVKCLAIPDKFIEHGDQPELWAECGFDASAIYSPTGT</sequence>
<dbReference type="RefSeq" id="WP_377025733.1">
    <property type="nucleotide sequence ID" value="NZ_JBHLTS010000077.1"/>
</dbReference>
<protein>
    <submittedName>
        <fullName evidence="1">Uncharacterized protein</fullName>
    </submittedName>
</protein>
<dbReference type="Proteomes" id="UP001589828">
    <property type="component" value="Unassembled WGS sequence"/>
</dbReference>
<dbReference type="EMBL" id="JBHLTS010000077">
    <property type="protein sequence ID" value="MFC0518005.1"/>
    <property type="molecule type" value="Genomic_DNA"/>
</dbReference>
<evidence type="ECO:0000313" key="1">
    <source>
        <dbReference type="EMBL" id="MFC0518005.1"/>
    </source>
</evidence>